<feature type="region of interest" description="Disordered" evidence="1">
    <location>
        <begin position="503"/>
        <end position="745"/>
    </location>
</feature>
<evidence type="ECO:0000313" key="3">
    <source>
        <dbReference type="EMBL" id="AVO34405.1"/>
    </source>
</evidence>
<feature type="compositionally biased region" description="Low complexity" evidence="1">
    <location>
        <begin position="505"/>
        <end position="519"/>
    </location>
</feature>
<dbReference type="OrthoDB" id="5485224at2"/>
<keyword evidence="4" id="KW-1185">Reference proteome</keyword>
<dbReference type="EMBL" id="CP027666">
    <property type="protein sequence ID" value="AVO34405.1"/>
    <property type="molecule type" value="Genomic_DNA"/>
</dbReference>
<feature type="chain" id="PRO_5015727156" description="FecR protein" evidence="2">
    <location>
        <begin position="34"/>
        <end position="745"/>
    </location>
</feature>
<feature type="region of interest" description="Disordered" evidence="1">
    <location>
        <begin position="416"/>
        <end position="455"/>
    </location>
</feature>
<name>A0A2S0MES9_9BURK</name>
<dbReference type="PANTHER" id="PTHR38731:SF3">
    <property type="entry name" value="BLL6125 PROTEIN"/>
    <property type="match status" value="1"/>
</dbReference>
<feature type="compositionally biased region" description="Basic and acidic residues" evidence="1">
    <location>
        <begin position="683"/>
        <end position="693"/>
    </location>
</feature>
<dbReference type="Pfam" id="PF20245">
    <property type="entry name" value="DUF6600"/>
    <property type="match status" value="1"/>
</dbReference>
<accession>A0A2S0MES9</accession>
<gene>
    <name evidence="3" type="ORF">C6570_09325</name>
</gene>
<evidence type="ECO:0000256" key="1">
    <source>
        <dbReference type="SAM" id="MobiDB-lite"/>
    </source>
</evidence>
<feature type="compositionally biased region" description="Low complexity" evidence="1">
    <location>
        <begin position="713"/>
        <end position="728"/>
    </location>
</feature>
<dbReference type="PANTHER" id="PTHR38731">
    <property type="entry name" value="LIPL45-RELATED LIPOPROTEIN-RELATED"/>
    <property type="match status" value="1"/>
</dbReference>
<protein>
    <recommendedName>
        <fullName evidence="5">FecR protein</fullName>
    </recommendedName>
</protein>
<evidence type="ECO:0000256" key="2">
    <source>
        <dbReference type="SAM" id="SignalP"/>
    </source>
</evidence>
<dbReference type="KEGG" id="otk:C6570_09325"/>
<keyword evidence="2" id="KW-0732">Signal</keyword>
<feature type="region of interest" description="Disordered" evidence="1">
    <location>
        <begin position="468"/>
        <end position="490"/>
    </location>
</feature>
<feature type="signal peptide" evidence="2">
    <location>
        <begin position="1"/>
        <end position="33"/>
    </location>
</feature>
<feature type="compositionally biased region" description="Low complexity" evidence="1">
    <location>
        <begin position="632"/>
        <end position="652"/>
    </location>
</feature>
<dbReference type="RefSeq" id="WP_106702958.1">
    <property type="nucleotide sequence ID" value="NZ_CP027666.1"/>
</dbReference>
<organism evidence="3 4">
    <name type="scientific">Ottowia oryzae</name>
    <dbReference type="NCBI Taxonomy" id="2109914"/>
    <lineage>
        <taxon>Bacteria</taxon>
        <taxon>Pseudomonadati</taxon>
        <taxon>Pseudomonadota</taxon>
        <taxon>Betaproteobacteria</taxon>
        <taxon>Burkholderiales</taxon>
        <taxon>Comamonadaceae</taxon>
        <taxon>Ottowia</taxon>
    </lineage>
</organism>
<reference evidence="3 4" key="1">
    <citation type="submission" date="2018-03" db="EMBL/GenBank/DDBJ databases">
        <title>Genome sequencing of Ottowia sp.</title>
        <authorList>
            <person name="Kim S.-J."/>
            <person name="Heo J."/>
            <person name="Kwon S.-W."/>
        </authorList>
    </citation>
    <scope>NUCLEOTIDE SEQUENCE [LARGE SCALE GENOMIC DNA]</scope>
    <source>
        <strain evidence="3 4">KADR8-3</strain>
    </source>
</reference>
<sequence>MPSFTFVSTRTPPDWRRCLAALALLAAPLLATAQQQDPPDRVLYISAQQGTARMLTDGTNWSAASVNWPIVNGAQVSTDPGARLELDGGWVVLRTAGQSDMGVTQLDNQNTQVALTNGGMSVRVRQLQPGERVEIDTPQAALVANQAGDFRVDVDPVSATSRVTVQSGTVTVYGAGGEATAVGARQAITFAGRDLAVVARTGLPPRDGLDQWVAAREGQLQTSVTYQYVSPAIPGIALLDQHGQWAQDPTYGAVWYPQVVEADWAPYRYGRWRWVEPWGWTWVDDAPWGFAPSHYGRWAQIGPRWAWVPGPRVARPVYAPALVGFVGGGSGGNWGISVGAGLPAAAWFPLAPGEVWQPHYYASAVYVRRLNPWVAMQAPVRPPDSFYFQRRPTAVSFAPPGDFGWRGDRGPDHRPRFVDGSRLPPGVLEAARPIGPPPRGFAPGQAAPIAPPVGRPERMALPAAAHMPQPLINPAHPGGPNNAAAPGRGFDPVAAQLRPAAQGLPDAAGRPGGAVAPAARRPDGRPGGDVGRPADGWMQEHGPNPRAPGTSGAGNAPGNRPTPNGFDRDPARMPQPGANLPAPQRPVSAQPAPAQPRPPMHVPESAPAQSQPGHHDAAAPAWPQRRPEMAVPQQIQPAVQQPQTQRPPQSHPGDATPWQRGDRPPRAQFEPAPQRPAAPQPMERPHFDQRRPPEGMPMTRGPAETMRPPPQRPMQQPNAGGRPEQGQRPPHPPREQHERREEPRG</sequence>
<feature type="compositionally biased region" description="Low complexity" evidence="1">
    <location>
        <begin position="581"/>
        <end position="592"/>
    </location>
</feature>
<feature type="compositionally biased region" description="Low complexity" evidence="1">
    <location>
        <begin position="473"/>
        <end position="489"/>
    </location>
</feature>
<proteinExistence type="predicted"/>
<dbReference type="Proteomes" id="UP000239709">
    <property type="component" value="Chromosome"/>
</dbReference>
<dbReference type="AlphaFoldDB" id="A0A2S0MES9"/>
<feature type="compositionally biased region" description="Basic and acidic residues" evidence="1">
    <location>
        <begin position="732"/>
        <end position="745"/>
    </location>
</feature>
<evidence type="ECO:0000313" key="4">
    <source>
        <dbReference type="Proteomes" id="UP000239709"/>
    </source>
</evidence>
<evidence type="ECO:0008006" key="5">
    <source>
        <dbReference type="Google" id="ProtNLM"/>
    </source>
</evidence>
<dbReference type="InterPro" id="IPR046535">
    <property type="entry name" value="DUF6600"/>
</dbReference>